<dbReference type="GO" id="GO:0006264">
    <property type="term" value="P:mitochondrial DNA replication"/>
    <property type="evidence" value="ECO:0007669"/>
    <property type="project" value="TreeGrafter"/>
</dbReference>
<accession>A0A7J0DDR3</accession>
<gene>
    <name evidence="5" type="ORF">Acr_00g0026790</name>
</gene>
<dbReference type="SUPFAM" id="SSF50249">
    <property type="entry name" value="Nucleic acid-binding proteins"/>
    <property type="match status" value="1"/>
</dbReference>
<dbReference type="PROSITE" id="PS51375">
    <property type="entry name" value="PPR"/>
    <property type="match status" value="1"/>
</dbReference>
<sequence length="517" mass="57753">MGAIRLRTSLRNVTSLSYRLQRLRNFSSSSSASPRKWMFFSDDPADGGSSVYRHALKSQRPSTIKWQEQLRNSVSFIGTVDRPVKKVNAVHGFGVYTLINVKASPKSNNFFKVLLKMWDEMADISIKHLKPNDCIYVSGHLGSYTKVDDNGKLHTAYEVIVKEINHVVQCGQGPTCKKANQSDSGEGETGLEKYKNRLHLWQVFFANPLEWWDNRRRKPNPNHPDFKHKDTGEALWIHSSDPPWVKKQLQLYDSRVAAQGLRQDLDRPQANSILSQLAASSSETLVWVPISLSSIPTTNTHTVLCPCLTKSEMNPVLFSGTQCSVPTRMVVTVLGRWSCICSCKELASDPTTTRSPSFSKRALMNGCLHKGKGSGVLTEMITAYEQAEKAKDALILLQKMQREVLYMDSVAAVSISSVVGIEKARLVFDFMEERDGLSWNSMLSAYTQNGLGSEALLLFDQMLASGAKLNPVMALIMISACAFLGSWQHGRRLPKLITESNIELAVRLLNAIMDMYA</sequence>
<dbReference type="OrthoDB" id="1078367at2759"/>
<protein>
    <submittedName>
        <fullName evidence="5">Primosome PriB/single-strand DNA-binding protein</fullName>
    </submittedName>
</protein>
<keyword evidence="6" id="KW-1185">Reference proteome</keyword>
<reference evidence="6" key="1">
    <citation type="submission" date="2019-07" db="EMBL/GenBank/DDBJ databases">
        <title>De Novo Assembly of kiwifruit Actinidia rufa.</title>
        <authorList>
            <person name="Sugita-Konishi S."/>
            <person name="Sato K."/>
            <person name="Mori E."/>
            <person name="Abe Y."/>
            <person name="Kisaki G."/>
            <person name="Hamano K."/>
            <person name="Suezawa K."/>
            <person name="Otani M."/>
            <person name="Fukuda T."/>
            <person name="Manabe T."/>
            <person name="Gomi K."/>
            <person name="Tabuchi M."/>
            <person name="Akimitsu K."/>
            <person name="Kataoka I."/>
        </authorList>
    </citation>
    <scope>NUCLEOTIDE SEQUENCE [LARGE SCALE GENOMIC DNA]</scope>
    <source>
        <strain evidence="6">cv. Fuchu</strain>
    </source>
</reference>
<dbReference type="NCBIfam" id="TIGR00756">
    <property type="entry name" value="PPR"/>
    <property type="match status" value="1"/>
</dbReference>
<dbReference type="InterPro" id="IPR012340">
    <property type="entry name" value="NA-bd_OB-fold"/>
</dbReference>
<evidence type="ECO:0000313" key="5">
    <source>
        <dbReference type="EMBL" id="GFS33172.1"/>
    </source>
</evidence>
<name>A0A7J0DDR3_9ERIC</name>
<dbReference type="GO" id="GO:0042645">
    <property type="term" value="C:mitochondrial nucleoid"/>
    <property type="evidence" value="ECO:0007669"/>
    <property type="project" value="TreeGrafter"/>
</dbReference>
<dbReference type="PANTHER" id="PTHR10302:SF18">
    <property type="entry name" value="PROTEIN OSB1, MITOCHONDRIAL"/>
    <property type="match status" value="1"/>
</dbReference>
<dbReference type="InterPro" id="IPR011990">
    <property type="entry name" value="TPR-like_helical_dom_sf"/>
</dbReference>
<organism evidence="5 6">
    <name type="scientific">Actinidia rufa</name>
    <dbReference type="NCBI Taxonomy" id="165716"/>
    <lineage>
        <taxon>Eukaryota</taxon>
        <taxon>Viridiplantae</taxon>
        <taxon>Streptophyta</taxon>
        <taxon>Embryophyta</taxon>
        <taxon>Tracheophyta</taxon>
        <taxon>Spermatophyta</taxon>
        <taxon>Magnoliopsida</taxon>
        <taxon>eudicotyledons</taxon>
        <taxon>Gunneridae</taxon>
        <taxon>Pentapetalae</taxon>
        <taxon>asterids</taxon>
        <taxon>Ericales</taxon>
        <taxon>Actinidiaceae</taxon>
        <taxon>Actinidia</taxon>
    </lineage>
</organism>
<evidence type="ECO:0000256" key="4">
    <source>
        <dbReference type="PROSITE-ProRule" id="PRU00708"/>
    </source>
</evidence>
<dbReference type="GO" id="GO:0003697">
    <property type="term" value="F:single-stranded DNA binding"/>
    <property type="evidence" value="ECO:0007669"/>
    <property type="project" value="InterPro"/>
</dbReference>
<dbReference type="PANTHER" id="PTHR10302">
    <property type="entry name" value="SINGLE-STRANDED DNA-BINDING PROTEIN"/>
    <property type="match status" value="1"/>
</dbReference>
<evidence type="ECO:0000313" key="6">
    <source>
        <dbReference type="Proteomes" id="UP000585474"/>
    </source>
</evidence>
<dbReference type="Gene3D" id="1.25.40.10">
    <property type="entry name" value="Tetratricopeptide repeat domain"/>
    <property type="match status" value="1"/>
</dbReference>
<keyword evidence="1" id="KW-0677">Repeat</keyword>
<feature type="repeat" description="PPR" evidence="4">
    <location>
        <begin position="435"/>
        <end position="469"/>
    </location>
</feature>
<comment type="caution">
    <text evidence="5">The sequence shown here is derived from an EMBL/GenBank/DDBJ whole genome shotgun (WGS) entry which is preliminary data.</text>
</comment>
<dbReference type="PROSITE" id="PS50935">
    <property type="entry name" value="SSB"/>
    <property type="match status" value="1"/>
</dbReference>
<evidence type="ECO:0000256" key="2">
    <source>
        <dbReference type="ARBA" id="ARBA00023125"/>
    </source>
</evidence>
<evidence type="ECO:0000256" key="3">
    <source>
        <dbReference type="PROSITE-ProRule" id="PRU00252"/>
    </source>
</evidence>
<dbReference type="EMBL" id="BJWL01000182">
    <property type="protein sequence ID" value="GFS33172.1"/>
    <property type="molecule type" value="Genomic_DNA"/>
</dbReference>
<evidence type="ECO:0000256" key="1">
    <source>
        <dbReference type="ARBA" id="ARBA00022737"/>
    </source>
</evidence>
<dbReference type="Proteomes" id="UP000585474">
    <property type="component" value="Unassembled WGS sequence"/>
</dbReference>
<dbReference type="Pfam" id="PF01535">
    <property type="entry name" value="PPR"/>
    <property type="match status" value="2"/>
</dbReference>
<dbReference type="AlphaFoldDB" id="A0A7J0DDR3"/>
<keyword evidence="2 3" id="KW-0238">DNA-binding</keyword>
<proteinExistence type="predicted"/>
<dbReference type="Gene3D" id="2.40.50.140">
    <property type="entry name" value="Nucleic acid-binding proteins"/>
    <property type="match status" value="1"/>
</dbReference>
<dbReference type="InterPro" id="IPR002885">
    <property type="entry name" value="PPR_rpt"/>
</dbReference>
<dbReference type="InterPro" id="IPR000424">
    <property type="entry name" value="Primosome_PriB/ssb"/>
</dbReference>
<dbReference type="InterPro" id="IPR011344">
    <property type="entry name" value="ssDNA-bd"/>
</dbReference>